<dbReference type="GO" id="GO:0005525">
    <property type="term" value="F:GTP binding"/>
    <property type="evidence" value="ECO:0007669"/>
    <property type="project" value="UniProtKB-KW"/>
</dbReference>
<evidence type="ECO:0000256" key="12">
    <source>
        <dbReference type="ARBA" id="ARBA00023136"/>
    </source>
</evidence>
<evidence type="ECO:0000256" key="11">
    <source>
        <dbReference type="ARBA" id="ARBA00023134"/>
    </source>
</evidence>
<dbReference type="GO" id="GO:0003925">
    <property type="term" value="F:G protein activity"/>
    <property type="evidence" value="ECO:0007669"/>
    <property type="project" value="UniProtKB-EC"/>
</dbReference>
<dbReference type="PROSITE" id="PS51421">
    <property type="entry name" value="RAS"/>
    <property type="match status" value="1"/>
</dbReference>
<evidence type="ECO:0000256" key="16">
    <source>
        <dbReference type="ARBA" id="ARBA00047660"/>
    </source>
</evidence>
<evidence type="ECO:0000256" key="6">
    <source>
        <dbReference type="ARBA" id="ARBA00022741"/>
    </source>
</evidence>
<dbReference type="Proteomes" id="UP001159042">
    <property type="component" value="Unassembled WGS sequence"/>
</dbReference>
<evidence type="ECO:0000313" key="20">
    <source>
        <dbReference type="Proteomes" id="UP001159042"/>
    </source>
</evidence>
<keyword evidence="4" id="KW-0813">Transport</keyword>
<evidence type="ECO:0000313" key="19">
    <source>
        <dbReference type="EMBL" id="KAJ8917580.1"/>
    </source>
</evidence>
<dbReference type="Pfam" id="PF00071">
    <property type="entry name" value="Ras"/>
    <property type="match status" value="1"/>
</dbReference>
<dbReference type="GO" id="GO:0015031">
    <property type="term" value="P:protein transport"/>
    <property type="evidence" value="ECO:0007669"/>
    <property type="project" value="UniProtKB-KW"/>
</dbReference>
<keyword evidence="20" id="KW-1185">Reference proteome</keyword>
<dbReference type="FunFam" id="3.40.50.300:FF:000707">
    <property type="entry name" value="RAB36, member RAS oncogene family"/>
    <property type="match status" value="1"/>
</dbReference>
<dbReference type="GO" id="GO:0046872">
    <property type="term" value="F:metal ion binding"/>
    <property type="evidence" value="ECO:0007669"/>
    <property type="project" value="UniProtKB-KW"/>
</dbReference>
<dbReference type="SMART" id="SM00175">
    <property type="entry name" value="RAB"/>
    <property type="match status" value="1"/>
</dbReference>
<evidence type="ECO:0000256" key="13">
    <source>
        <dbReference type="ARBA" id="ARBA00023288"/>
    </source>
</evidence>
<dbReference type="SMART" id="SM00174">
    <property type="entry name" value="RHO"/>
    <property type="match status" value="1"/>
</dbReference>
<evidence type="ECO:0000256" key="14">
    <source>
        <dbReference type="ARBA" id="ARBA00023289"/>
    </source>
</evidence>
<evidence type="ECO:0000256" key="8">
    <source>
        <dbReference type="ARBA" id="ARBA00022842"/>
    </source>
</evidence>
<dbReference type="PROSITE" id="PS51419">
    <property type="entry name" value="RAB"/>
    <property type="match status" value="1"/>
</dbReference>
<comment type="function">
    <text evidence="17">The small GTPases Rab are key regulators of intracellular membrane trafficking, from the formation of transport vesicles to their fusion with membranes. Rabs cycle between an inactive GDP-bound form and an active GTP-bound form that is able to recruit to membranes different sets of downstream effectors directly responsible for vesicle formation, movement, tethering and fusion.</text>
</comment>
<comment type="catalytic activity">
    <reaction evidence="16">
        <text>GTP + H2O = GDP + phosphate + H(+)</text>
        <dbReference type="Rhea" id="RHEA:19669"/>
        <dbReference type="ChEBI" id="CHEBI:15377"/>
        <dbReference type="ChEBI" id="CHEBI:15378"/>
        <dbReference type="ChEBI" id="CHEBI:37565"/>
        <dbReference type="ChEBI" id="CHEBI:43474"/>
        <dbReference type="ChEBI" id="CHEBI:58189"/>
        <dbReference type="EC" id="3.6.5.2"/>
    </reaction>
    <physiologicalReaction direction="left-to-right" evidence="16">
        <dbReference type="Rhea" id="RHEA:19670"/>
    </physiologicalReaction>
</comment>
<keyword evidence="5" id="KW-0479">Metal-binding</keyword>
<proteinExistence type="inferred from homology"/>
<dbReference type="PRINTS" id="PR00449">
    <property type="entry name" value="RASTRNSFRMNG"/>
</dbReference>
<dbReference type="SMART" id="SM00173">
    <property type="entry name" value="RAS"/>
    <property type="match status" value="1"/>
</dbReference>
<evidence type="ECO:0000256" key="17">
    <source>
        <dbReference type="ARBA" id="ARBA00058763"/>
    </source>
</evidence>
<evidence type="ECO:0000256" key="18">
    <source>
        <dbReference type="ARBA" id="ARBA00067830"/>
    </source>
</evidence>
<keyword evidence="13" id="KW-0449">Lipoprotein</keyword>
<dbReference type="SMART" id="SM00176">
    <property type="entry name" value="RAN"/>
    <property type="match status" value="1"/>
</dbReference>
<gene>
    <name evidence="19" type="ORF">NQ315_000063</name>
</gene>
<keyword evidence="8" id="KW-0460">Magnesium</keyword>
<keyword evidence="9" id="KW-0653">Protein transport</keyword>
<dbReference type="InterPro" id="IPR027417">
    <property type="entry name" value="P-loop_NTPase"/>
</dbReference>
<keyword evidence="7" id="KW-0378">Hydrolase</keyword>
<reference evidence="19 20" key="1">
    <citation type="journal article" date="2023" name="Insect Mol. Biol.">
        <title>Genome sequencing provides insights into the evolution of gene families encoding plant cell wall-degrading enzymes in longhorned beetles.</title>
        <authorList>
            <person name="Shin N.R."/>
            <person name="Okamura Y."/>
            <person name="Kirsch R."/>
            <person name="Pauchet Y."/>
        </authorList>
    </citation>
    <scope>NUCLEOTIDE SEQUENCE [LARGE SCALE GENOMIC DNA]</scope>
    <source>
        <strain evidence="19">EAD_L_NR</strain>
    </source>
</reference>
<dbReference type="NCBIfam" id="TIGR00231">
    <property type="entry name" value="small_GTP"/>
    <property type="match status" value="1"/>
</dbReference>
<dbReference type="InterPro" id="IPR050227">
    <property type="entry name" value="Rab"/>
</dbReference>
<dbReference type="EMBL" id="JANEYG010000032">
    <property type="protein sequence ID" value="KAJ8917580.1"/>
    <property type="molecule type" value="Genomic_DNA"/>
</dbReference>
<comment type="caution">
    <text evidence="19">The sequence shown here is derived from an EMBL/GenBank/DDBJ whole genome shotgun (WGS) entry which is preliminary data.</text>
</comment>
<evidence type="ECO:0000256" key="15">
    <source>
        <dbReference type="ARBA" id="ARBA00037794"/>
    </source>
</evidence>
<evidence type="ECO:0000256" key="7">
    <source>
        <dbReference type="ARBA" id="ARBA00022801"/>
    </source>
</evidence>
<dbReference type="AlphaFoldDB" id="A0AAV8VU03"/>
<dbReference type="InterPro" id="IPR005225">
    <property type="entry name" value="Small_GTP-bd"/>
</dbReference>
<keyword evidence="6" id="KW-0547">Nucleotide-binding</keyword>
<dbReference type="InterPro" id="IPR001806">
    <property type="entry name" value="Small_GTPase"/>
</dbReference>
<keyword evidence="11" id="KW-0342">GTP-binding</keyword>
<accession>A0AAV8VU03</accession>
<comment type="cofactor">
    <cofactor evidence="1">
        <name>Mg(2+)</name>
        <dbReference type="ChEBI" id="CHEBI:18420"/>
    </cofactor>
</comment>
<name>A0AAV8VU03_9CUCU</name>
<evidence type="ECO:0000256" key="10">
    <source>
        <dbReference type="ARBA" id="ARBA00023034"/>
    </source>
</evidence>
<comment type="similarity">
    <text evidence="2">Belongs to the small GTPase superfamily. Rab family.</text>
</comment>
<keyword evidence="14" id="KW-0636">Prenylation</keyword>
<evidence type="ECO:0000256" key="2">
    <source>
        <dbReference type="ARBA" id="ARBA00006270"/>
    </source>
</evidence>
<keyword evidence="10" id="KW-0333">Golgi apparatus</keyword>
<dbReference type="GO" id="GO:0000139">
    <property type="term" value="C:Golgi membrane"/>
    <property type="evidence" value="ECO:0007669"/>
    <property type="project" value="UniProtKB-SubCell"/>
</dbReference>
<evidence type="ECO:0000256" key="5">
    <source>
        <dbReference type="ARBA" id="ARBA00022723"/>
    </source>
</evidence>
<protein>
    <recommendedName>
        <fullName evidence="18">Ras-related protein Rab-36</fullName>
        <ecNumber evidence="3">3.6.5.2</ecNumber>
    </recommendedName>
</protein>
<evidence type="ECO:0000256" key="3">
    <source>
        <dbReference type="ARBA" id="ARBA00011984"/>
    </source>
</evidence>
<sequence>MPQVRSNVMKMLNDEVPEDRKITTFQGPYKMECTPYQQLDFTEMTYRKCSEEKINWLKLSKMIIIGDVSVGKTSIVNRFCRKIFDSNYKSTIGVDFEVEKFCILDVPFCLQIWDTAGQERFKSIAQSYYRGAQVILLAFDFTNIKSLCNCRTWLNEALGVSSSLCPFIFLVGTKLDLMSKTIRQNMEKNIMKAAQQLNAEYWAISSKTGKNIDKLFCRIASLCFDNSIRNEFQVKKQIIIGTNLLSSNENANQNFVRKCEGFKCSK</sequence>
<comment type="subcellular location">
    <subcellularLocation>
        <location evidence="15">Golgi apparatus membrane</location>
        <topology evidence="15">Lipid-anchor</topology>
    </subcellularLocation>
</comment>
<organism evidence="19 20">
    <name type="scientific">Exocentrus adspersus</name>
    <dbReference type="NCBI Taxonomy" id="1586481"/>
    <lineage>
        <taxon>Eukaryota</taxon>
        <taxon>Metazoa</taxon>
        <taxon>Ecdysozoa</taxon>
        <taxon>Arthropoda</taxon>
        <taxon>Hexapoda</taxon>
        <taxon>Insecta</taxon>
        <taxon>Pterygota</taxon>
        <taxon>Neoptera</taxon>
        <taxon>Endopterygota</taxon>
        <taxon>Coleoptera</taxon>
        <taxon>Polyphaga</taxon>
        <taxon>Cucujiformia</taxon>
        <taxon>Chrysomeloidea</taxon>
        <taxon>Cerambycidae</taxon>
        <taxon>Lamiinae</taxon>
        <taxon>Acanthocinini</taxon>
        <taxon>Exocentrus</taxon>
    </lineage>
</organism>
<keyword evidence="12" id="KW-0472">Membrane</keyword>
<dbReference type="PANTHER" id="PTHR47977">
    <property type="entry name" value="RAS-RELATED PROTEIN RAB"/>
    <property type="match status" value="1"/>
</dbReference>
<evidence type="ECO:0000256" key="9">
    <source>
        <dbReference type="ARBA" id="ARBA00022927"/>
    </source>
</evidence>
<dbReference type="EC" id="3.6.5.2" evidence="3"/>
<dbReference type="Gene3D" id="3.40.50.300">
    <property type="entry name" value="P-loop containing nucleotide triphosphate hydrolases"/>
    <property type="match status" value="1"/>
</dbReference>
<evidence type="ECO:0000256" key="1">
    <source>
        <dbReference type="ARBA" id="ARBA00001946"/>
    </source>
</evidence>
<dbReference type="SUPFAM" id="SSF52540">
    <property type="entry name" value="P-loop containing nucleoside triphosphate hydrolases"/>
    <property type="match status" value="1"/>
</dbReference>
<evidence type="ECO:0000256" key="4">
    <source>
        <dbReference type="ARBA" id="ARBA00022448"/>
    </source>
</evidence>